<organism evidence="1 2">
    <name type="scientific">Colocasia esculenta</name>
    <name type="common">Wild taro</name>
    <name type="synonym">Arum esculentum</name>
    <dbReference type="NCBI Taxonomy" id="4460"/>
    <lineage>
        <taxon>Eukaryota</taxon>
        <taxon>Viridiplantae</taxon>
        <taxon>Streptophyta</taxon>
        <taxon>Embryophyta</taxon>
        <taxon>Tracheophyta</taxon>
        <taxon>Spermatophyta</taxon>
        <taxon>Magnoliopsida</taxon>
        <taxon>Liliopsida</taxon>
        <taxon>Araceae</taxon>
        <taxon>Aroideae</taxon>
        <taxon>Colocasieae</taxon>
        <taxon>Colocasia</taxon>
    </lineage>
</organism>
<evidence type="ECO:0000313" key="1">
    <source>
        <dbReference type="EMBL" id="MQL90603.1"/>
    </source>
</evidence>
<protein>
    <submittedName>
        <fullName evidence="1">Uncharacterized protein</fullName>
    </submittedName>
</protein>
<comment type="caution">
    <text evidence="1">The sequence shown here is derived from an EMBL/GenBank/DDBJ whole genome shotgun (WGS) entry which is preliminary data.</text>
</comment>
<dbReference type="AlphaFoldDB" id="A0A843VDS2"/>
<keyword evidence="2" id="KW-1185">Reference proteome</keyword>
<proteinExistence type="predicted"/>
<evidence type="ECO:0000313" key="2">
    <source>
        <dbReference type="Proteomes" id="UP000652761"/>
    </source>
</evidence>
<name>A0A843VDS2_COLES</name>
<reference evidence="1" key="1">
    <citation type="submission" date="2017-07" db="EMBL/GenBank/DDBJ databases">
        <title>Taro Niue Genome Assembly and Annotation.</title>
        <authorList>
            <person name="Atibalentja N."/>
            <person name="Keating K."/>
            <person name="Fields C.J."/>
        </authorList>
    </citation>
    <scope>NUCLEOTIDE SEQUENCE</scope>
    <source>
        <strain evidence="1">Niue_2</strain>
        <tissue evidence="1">Leaf</tissue>
    </source>
</reference>
<accession>A0A843VDS2</accession>
<gene>
    <name evidence="1" type="ORF">Taro_023200</name>
</gene>
<dbReference type="EMBL" id="NMUH01001258">
    <property type="protein sequence ID" value="MQL90603.1"/>
    <property type="molecule type" value="Genomic_DNA"/>
</dbReference>
<dbReference type="Proteomes" id="UP000652761">
    <property type="component" value="Unassembled WGS sequence"/>
</dbReference>
<sequence>MTIVNQEFPFTKNYDGNIFRNTAELLLFSRPKRGKSESRHQPLREATSPVQSKHLLGHRRCPCGHVLVAELLAVVCVLVLADSPPCSFGKCVVRALCLLGLSWLQASCIICLLWLPRLFPVRPVLGVEDPFRLPAVSPLSTVDVLRVFADVTGLLLATMDCWLTWLTPRLTGLTEEETKKTRDERRGL</sequence>